<feature type="compositionally biased region" description="Low complexity" evidence="1">
    <location>
        <begin position="1008"/>
        <end position="1032"/>
    </location>
</feature>
<evidence type="ECO:0000256" key="2">
    <source>
        <dbReference type="SAM" id="SignalP"/>
    </source>
</evidence>
<feature type="compositionally biased region" description="Basic and acidic residues" evidence="1">
    <location>
        <begin position="186"/>
        <end position="210"/>
    </location>
</feature>
<feature type="compositionally biased region" description="Low complexity" evidence="1">
    <location>
        <begin position="211"/>
        <end position="243"/>
    </location>
</feature>
<evidence type="ECO:0000313" key="3">
    <source>
        <dbReference type="EMBL" id="CAL5229631.1"/>
    </source>
</evidence>
<dbReference type="EMBL" id="CAXHTA020000021">
    <property type="protein sequence ID" value="CAL5229631.1"/>
    <property type="molecule type" value="Genomic_DNA"/>
</dbReference>
<evidence type="ECO:0000313" key="4">
    <source>
        <dbReference type="Proteomes" id="UP001497392"/>
    </source>
</evidence>
<keyword evidence="4" id="KW-1185">Reference proteome</keyword>
<feature type="compositionally biased region" description="Polar residues" evidence="1">
    <location>
        <begin position="40"/>
        <end position="49"/>
    </location>
</feature>
<feature type="signal peptide" evidence="2">
    <location>
        <begin position="1"/>
        <end position="23"/>
    </location>
</feature>
<feature type="region of interest" description="Disordered" evidence="1">
    <location>
        <begin position="401"/>
        <end position="435"/>
    </location>
</feature>
<comment type="caution">
    <text evidence="3">The sequence shown here is derived from an EMBL/GenBank/DDBJ whole genome shotgun (WGS) entry which is preliminary data.</text>
</comment>
<feature type="region of interest" description="Disordered" evidence="1">
    <location>
        <begin position="696"/>
        <end position="715"/>
    </location>
</feature>
<feature type="region of interest" description="Disordered" evidence="1">
    <location>
        <begin position="905"/>
        <end position="933"/>
    </location>
</feature>
<feature type="region of interest" description="Disordered" evidence="1">
    <location>
        <begin position="844"/>
        <end position="889"/>
    </location>
</feature>
<keyword evidence="2" id="KW-0732">Signal</keyword>
<feature type="region of interest" description="Disordered" evidence="1">
    <location>
        <begin position="1008"/>
        <end position="1080"/>
    </location>
</feature>
<feature type="region of interest" description="Disordered" evidence="1">
    <location>
        <begin position="747"/>
        <end position="778"/>
    </location>
</feature>
<dbReference type="Proteomes" id="UP001497392">
    <property type="component" value="Unassembled WGS sequence"/>
</dbReference>
<feature type="region of interest" description="Disordered" evidence="1">
    <location>
        <begin position="472"/>
        <end position="497"/>
    </location>
</feature>
<feature type="compositionally biased region" description="Polar residues" evidence="1">
    <location>
        <begin position="1033"/>
        <end position="1050"/>
    </location>
</feature>
<feature type="chain" id="PRO_5045869711" evidence="2">
    <location>
        <begin position="24"/>
        <end position="1261"/>
    </location>
</feature>
<proteinExistence type="predicted"/>
<reference evidence="3 4" key="1">
    <citation type="submission" date="2024-06" db="EMBL/GenBank/DDBJ databases">
        <authorList>
            <person name="Kraege A."/>
            <person name="Thomma B."/>
        </authorList>
    </citation>
    <scope>NUCLEOTIDE SEQUENCE [LARGE SCALE GENOMIC DNA]</scope>
</reference>
<feature type="compositionally biased region" description="Low complexity" evidence="1">
    <location>
        <begin position="164"/>
        <end position="185"/>
    </location>
</feature>
<protein>
    <submittedName>
        <fullName evidence="3">G12995 protein</fullName>
    </submittedName>
</protein>
<sequence>MAKRQHILALFVAALLFATGSSAADADAAAAAARAAATPNVPQTSTNIASADPDSSVRVSQQTAREKAANGRTGNNGLKPATAPSPAPAVPKADAGMNPAVPVSGKQPPSFPGAVGTVTTPGTAQQTTPASGSITATFPGSNTSPVERASPTATTGGVKSTTVPAAALPATAAATPEPAAAAPAGAEEKKEAKKEERKQKKAEDAKKEKAAGAVEGAAAANTPRASADTADGAGGSATAAPAAKVPQNVRTTALDAEVKPDTATLAEPAIAKAEAVPAALPAAVATPASVAKPVGASAVAKAIPASVPVSVPAAPITGASAGAKPIATATLAKPEAIPASVPAAAATGASAGAQPTGASAVAKAVPVAASVPAPATTSASASANQVGTSATASAVPASEAAAKPATPAAEQQVKAASPQAAAKKEKHIKAAAAPGAAEAAKKSAAAAGKRRSLLEPEGTLYDGQGHVVQNGIPATAPIPSRASTATASLNPRKGQVATTDVSDRSAIALDRAAIVAASMAPARAPAAAAAVAPAPRGTYEVANSFYAANPGAATSFQSTGGSGGLGSAAQTFLSGLANNLNGASQQAASTQSTGVAAQPYASAAQSAPATYSAYPQQASANTAGTNAGSAYAANANTASANTGSASGAGNGNNGVLSGTTYQSSGATSPLTPYNTAMDNSIGNMGKQLGALVKSRGQQSSSLQQTPTVDAANSFQQPQLPSNRDIVHLSIPLPSAGNSLGRRLLGASGEQQQQMGQGAQDMETAQSYATTTPTPAAETGNILQSTVGRLQDAAYSLHNKLQGAEISSMPMAATVAQPGQAAAAPAAAAGTQAGVAQALTPQWTIDPSLQQPSGASSATGQQSAPSGSSAQPMSASVATPSVLAPPSAQGADVISAQPMAASEASAAPAHVASTNPSGALQMPGAANQVPLPSSMQTGTAANAVADGMQRAVANAQNMRNARAARSANPQAVSATAMAASEQTAAAAPAAPAVSDALAMGATVPQQQQAQPAVASSASMAAPQQQLVQPNQHQASSSANKGLTQIGSSGTQPMGAEVSAAQPMSASSGSPLNSNGGVLINAGRPTSEEQALGGTTGFVAGVMAGRRLQQTNAPKADGSLVSMVHDAVNDPSTQAAFAHVMEAAATETKALTQLSGPATAPAPGSVTAVSALSSLVSSVSHNALAAALPGQTSSNQQQFSDWEKSLQSPAAKQAKQAAAKQDASVVQGFNAAAAGKALAQQVDQAASGVLLGAGRRRLAQQQV</sequence>
<feature type="region of interest" description="Disordered" evidence="1">
    <location>
        <begin position="36"/>
        <end position="244"/>
    </location>
</feature>
<feature type="compositionally biased region" description="Low complexity" evidence="1">
    <location>
        <begin position="112"/>
        <end position="130"/>
    </location>
</feature>
<name>A0ABP1GFU6_9CHLO</name>
<accession>A0ABP1GFU6</accession>
<feature type="compositionally biased region" description="Low complexity" evidence="1">
    <location>
        <begin position="849"/>
        <end position="875"/>
    </location>
</feature>
<organism evidence="3 4">
    <name type="scientific">Coccomyxa viridis</name>
    <dbReference type="NCBI Taxonomy" id="1274662"/>
    <lineage>
        <taxon>Eukaryota</taxon>
        <taxon>Viridiplantae</taxon>
        <taxon>Chlorophyta</taxon>
        <taxon>core chlorophytes</taxon>
        <taxon>Trebouxiophyceae</taxon>
        <taxon>Trebouxiophyceae incertae sedis</taxon>
        <taxon>Coccomyxaceae</taxon>
        <taxon>Coccomyxa</taxon>
    </lineage>
</organism>
<feature type="compositionally biased region" description="Polar residues" evidence="1">
    <location>
        <begin position="131"/>
        <end position="163"/>
    </location>
</feature>
<gene>
    <name evidence="3" type="primary">g12995</name>
    <name evidence="3" type="ORF">VP750_LOCUS11537</name>
</gene>
<feature type="compositionally biased region" description="Polar residues" evidence="1">
    <location>
        <begin position="1060"/>
        <end position="1074"/>
    </location>
</feature>
<evidence type="ECO:0000256" key="1">
    <source>
        <dbReference type="SAM" id="MobiDB-lite"/>
    </source>
</evidence>